<keyword evidence="2" id="KW-0472">Membrane</keyword>
<feature type="region of interest" description="Disordered" evidence="1">
    <location>
        <begin position="1"/>
        <end position="58"/>
    </location>
</feature>
<sequence>MAEHPGPPPYGTPENQGAGPYGPPGPEPYGPPGYPGPQPYAPPPYGPGPGQGFAPGPTRRGRGPLIAVVAVAALVLLIGAGTAILLLTGNNNDATRASGALKTPIRFQQVTAESPAPCSGGGVPDADGRTCYRLSADGTMTVTRVKVIRVQPPDVAHGRTSWALQLDLEGADAQAFAALSAKAAAAGSQQPGNRIAIVVGDKVVSAPAVAQAITGGSIEISGSFDEQAAKSLFRRLTGRTG</sequence>
<comment type="caution">
    <text evidence="4">The sequence shown here is derived from an EMBL/GenBank/DDBJ whole genome shotgun (WGS) entry which is preliminary data.</text>
</comment>
<dbReference type="Pfam" id="PF22599">
    <property type="entry name" value="SecDF_P1_head"/>
    <property type="match status" value="1"/>
</dbReference>
<evidence type="ECO:0000256" key="2">
    <source>
        <dbReference type="SAM" id="Phobius"/>
    </source>
</evidence>
<protein>
    <recommendedName>
        <fullName evidence="3">SecDF P1 head subdomain domain-containing protein</fullName>
    </recommendedName>
</protein>
<evidence type="ECO:0000256" key="1">
    <source>
        <dbReference type="SAM" id="MobiDB-lite"/>
    </source>
</evidence>
<reference evidence="5" key="1">
    <citation type="journal article" date="2019" name="Int. J. Syst. Evol. Microbiol.">
        <title>The Global Catalogue of Microorganisms (GCM) 10K type strain sequencing project: providing services to taxonomists for standard genome sequencing and annotation.</title>
        <authorList>
            <consortium name="The Broad Institute Genomics Platform"/>
            <consortium name="The Broad Institute Genome Sequencing Center for Infectious Disease"/>
            <person name="Wu L."/>
            <person name="Ma J."/>
        </authorList>
    </citation>
    <scope>NUCLEOTIDE SEQUENCE [LARGE SCALE GENOMIC DNA]</scope>
    <source>
        <strain evidence="5">JCM 17939</strain>
    </source>
</reference>
<feature type="compositionally biased region" description="Pro residues" evidence="1">
    <location>
        <begin position="1"/>
        <end position="11"/>
    </location>
</feature>
<feature type="domain" description="SecDF P1 head subdomain" evidence="3">
    <location>
        <begin position="156"/>
        <end position="233"/>
    </location>
</feature>
<keyword evidence="5" id="KW-1185">Reference proteome</keyword>
<gene>
    <name evidence="4" type="ORF">GCM10023196_068850</name>
</gene>
<dbReference type="InterPro" id="IPR054384">
    <property type="entry name" value="SecDF_P1_head"/>
</dbReference>
<keyword evidence="2" id="KW-0812">Transmembrane</keyword>
<dbReference type="EMBL" id="BAABHK010000011">
    <property type="protein sequence ID" value="GAA4633011.1"/>
    <property type="molecule type" value="Genomic_DNA"/>
</dbReference>
<evidence type="ECO:0000313" key="4">
    <source>
        <dbReference type="EMBL" id="GAA4633011.1"/>
    </source>
</evidence>
<proteinExistence type="predicted"/>
<dbReference type="Gene3D" id="3.30.1360.200">
    <property type="match status" value="1"/>
</dbReference>
<name>A0ABP8UJG9_9ACTN</name>
<organism evidence="4 5">
    <name type="scientific">Actinoallomurus vinaceus</name>
    <dbReference type="NCBI Taxonomy" id="1080074"/>
    <lineage>
        <taxon>Bacteria</taxon>
        <taxon>Bacillati</taxon>
        <taxon>Actinomycetota</taxon>
        <taxon>Actinomycetes</taxon>
        <taxon>Streptosporangiales</taxon>
        <taxon>Thermomonosporaceae</taxon>
        <taxon>Actinoallomurus</taxon>
    </lineage>
</organism>
<keyword evidence="2" id="KW-1133">Transmembrane helix</keyword>
<dbReference type="Proteomes" id="UP001501442">
    <property type="component" value="Unassembled WGS sequence"/>
</dbReference>
<evidence type="ECO:0000259" key="3">
    <source>
        <dbReference type="Pfam" id="PF22599"/>
    </source>
</evidence>
<dbReference type="RefSeq" id="WP_345435999.1">
    <property type="nucleotide sequence ID" value="NZ_BAABHK010000011.1"/>
</dbReference>
<accession>A0ABP8UJG9</accession>
<feature type="transmembrane region" description="Helical" evidence="2">
    <location>
        <begin position="65"/>
        <end position="87"/>
    </location>
</feature>
<feature type="compositionally biased region" description="Pro residues" evidence="1">
    <location>
        <begin position="21"/>
        <end position="47"/>
    </location>
</feature>
<evidence type="ECO:0000313" key="5">
    <source>
        <dbReference type="Proteomes" id="UP001501442"/>
    </source>
</evidence>